<keyword evidence="3" id="KW-1185">Reference proteome</keyword>
<protein>
    <submittedName>
        <fullName evidence="2">Excisionase family DNA binding domain-containing protein</fullName>
    </submittedName>
</protein>
<sequence length="77" mass="9079">MEDKMNMLNVKEAAPYLKLSEQYIRRLYNRGKLVGYKPNGGKIYFALEDLESFLRRNRSMSEEEILSKSLTFKKIAI</sequence>
<gene>
    <name evidence="2" type="ORF">HMPREF9699_01009</name>
</gene>
<reference evidence="2 3" key="1">
    <citation type="submission" date="2012-07" db="EMBL/GenBank/DDBJ databases">
        <title>The Genome Sequence of Bergeyella zoohelcum ATCC 43767.</title>
        <authorList>
            <consortium name="The Broad Institute Genome Sequencing Platform"/>
            <person name="Earl A."/>
            <person name="Ward D."/>
            <person name="Feldgarden M."/>
            <person name="Gevers D."/>
            <person name="Huys G."/>
            <person name="Walker B."/>
            <person name="Young S.K."/>
            <person name="Zeng Q."/>
            <person name="Gargeya S."/>
            <person name="Fitzgerald M."/>
            <person name="Haas B."/>
            <person name="Abouelleil A."/>
            <person name="Alvarado L."/>
            <person name="Arachchi H.M."/>
            <person name="Berlin A.M."/>
            <person name="Chapman S.B."/>
            <person name="Goldberg J."/>
            <person name="Griggs A."/>
            <person name="Gujja S."/>
            <person name="Hansen M."/>
            <person name="Howarth C."/>
            <person name="Imamovic A."/>
            <person name="Larimer J."/>
            <person name="McCowen C."/>
            <person name="Montmayeur A."/>
            <person name="Murphy C."/>
            <person name="Neiman D."/>
            <person name="Pearson M."/>
            <person name="Priest M."/>
            <person name="Roberts A."/>
            <person name="Saif S."/>
            <person name="Shea T."/>
            <person name="Sisk P."/>
            <person name="Sykes S."/>
            <person name="Wortman J."/>
            <person name="Nusbaum C."/>
            <person name="Birren B."/>
        </authorList>
    </citation>
    <scope>NUCLEOTIDE SEQUENCE [LARGE SCALE GENOMIC DNA]</scope>
    <source>
        <strain evidence="2 3">ATCC 43767</strain>
    </source>
</reference>
<dbReference type="InterPro" id="IPR009061">
    <property type="entry name" value="DNA-bd_dom_put_sf"/>
</dbReference>
<dbReference type="GO" id="GO:0003677">
    <property type="term" value="F:DNA binding"/>
    <property type="evidence" value="ECO:0007669"/>
    <property type="project" value="InterPro"/>
</dbReference>
<evidence type="ECO:0000259" key="1">
    <source>
        <dbReference type="Pfam" id="PF12728"/>
    </source>
</evidence>
<feature type="domain" description="Helix-turn-helix" evidence="1">
    <location>
        <begin position="7"/>
        <end position="58"/>
    </location>
</feature>
<accession>K1M512</accession>
<dbReference type="InterPro" id="IPR041657">
    <property type="entry name" value="HTH_17"/>
</dbReference>
<dbReference type="NCBIfam" id="TIGR01764">
    <property type="entry name" value="excise"/>
    <property type="match status" value="1"/>
</dbReference>
<comment type="caution">
    <text evidence="2">The sequence shown here is derived from an EMBL/GenBank/DDBJ whole genome shotgun (WGS) entry which is preliminary data.</text>
</comment>
<dbReference type="AlphaFoldDB" id="K1M512"/>
<dbReference type="Proteomes" id="UP000006085">
    <property type="component" value="Unassembled WGS sequence"/>
</dbReference>
<dbReference type="EMBL" id="AGYA01000019">
    <property type="protein sequence ID" value="EKB57523.1"/>
    <property type="molecule type" value="Genomic_DNA"/>
</dbReference>
<name>K1M512_9FLAO</name>
<dbReference type="SUPFAM" id="SSF46955">
    <property type="entry name" value="Putative DNA-binding domain"/>
    <property type="match status" value="1"/>
</dbReference>
<proteinExistence type="predicted"/>
<dbReference type="InterPro" id="IPR010093">
    <property type="entry name" value="SinI_DNA-bd"/>
</dbReference>
<evidence type="ECO:0000313" key="2">
    <source>
        <dbReference type="EMBL" id="EKB57523.1"/>
    </source>
</evidence>
<dbReference type="STRING" id="883096.HMPREF9699_01009"/>
<organism evidence="2 3">
    <name type="scientific">Bergeyella zoohelcum ATCC 43767</name>
    <dbReference type="NCBI Taxonomy" id="883096"/>
    <lineage>
        <taxon>Bacteria</taxon>
        <taxon>Pseudomonadati</taxon>
        <taxon>Bacteroidota</taxon>
        <taxon>Flavobacteriia</taxon>
        <taxon>Flavobacteriales</taxon>
        <taxon>Weeksellaceae</taxon>
        <taxon>Bergeyella</taxon>
    </lineage>
</organism>
<dbReference type="RefSeq" id="WP_002662947.1">
    <property type="nucleotide sequence ID" value="NZ_JH932293.1"/>
</dbReference>
<dbReference type="Pfam" id="PF12728">
    <property type="entry name" value="HTH_17"/>
    <property type="match status" value="1"/>
</dbReference>
<dbReference type="eggNOG" id="COG3311">
    <property type="taxonomic scope" value="Bacteria"/>
</dbReference>
<dbReference type="OrthoDB" id="597977at2"/>
<dbReference type="HOGENOM" id="CLU_140176_0_3_10"/>
<evidence type="ECO:0000313" key="3">
    <source>
        <dbReference type="Proteomes" id="UP000006085"/>
    </source>
</evidence>